<dbReference type="SUPFAM" id="SSF46785">
    <property type="entry name" value="Winged helix' DNA-binding domain"/>
    <property type="match status" value="1"/>
</dbReference>
<keyword evidence="4" id="KW-1185">Reference proteome</keyword>
<name>A0A3Q2ZZK8_KRYMA</name>
<dbReference type="Proteomes" id="UP000264800">
    <property type="component" value="Unplaced"/>
</dbReference>
<accession>A0A3Q2ZZK8</accession>
<evidence type="ECO:0000256" key="1">
    <source>
        <dbReference type="SAM" id="MobiDB-lite"/>
    </source>
</evidence>
<dbReference type="GO" id="GO:0006334">
    <property type="term" value="P:nucleosome assembly"/>
    <property type="evidence" value="ECO:0007669"/>
    <property type="project" value="InterPro"/>
</dbReference>
<dbReference type="InterPro" id="IPR036390">
    <property type="entry name" value="WH_DNA-bd_sf"/>
</dbReference>
<dbReference type="InterPro" id="IPR036388">
    <property type="entry name" value="WH-like_DNA-bd_sf"/>
</dbReference>
<organism evidence="3 4">
    <name type="scientific">Kryptolebias marmoratus</name>
    <name type="common">Mangrove killifish</name>
    <name type="synonym">Rivulus marmoratus</name>
    <dbReference type="NCBI Taxonomy" id="37003"/>
    <lineage>
        <taxon>Eukaryota</taxon>
        <taxon>Metazoa</taxon>
        <taxon>Chordata</taxon>
        <taxon>Craniata</taxon>
        <taxon>Vertebrata</taxon>
        <taxon>Euteleostomi</taxon>
        <taxon>Actinopterygii</taxon>
        <taxon>Neopterygii</taxon>
        <taxon>Teleostei</taxon>
        <taxon>Neoteleostei</taxon>
        <taxon>Acanthomorphata</taxon>
        <taxon>Ovalentaria</taxon>
        <taxon>Atherinomorphae</taxon>
        <taxon>Cyprinodontiformes</taxon>
        <taxon>Rivulidae</taxon>
        <taxon>Kryptolebias</taxon>
    </lineage>
</organism>
<dbReference type="Ensembl" id="ENSKMAT00000009537.1">
    <property type="protein sequence ID" value="ENSKMAP00000009396.1"/>
    <property type="gene ID" value="ENSKMAG00000007054.1"/>
</dbReference>
<dbReference type="PROSITE" id="PS51504">
    <property type="entry name" value="H15"/>
    <property type="match status" value="1"/>
</dbReference>
<reference evidence="3" key="1">
    <citation type="submission" date="2025-08" db="UniProtKB">
        <authorList>
            <consortium name="Ensembl"/>
        </authorList>
    </citation>
    <scope>IDENTIFICATION</scope>
</reference>
<dbReference type="STRING" id="37003.ENSKMAP00000009396"/>
<dbReference type="GeneTree" id="ENSGT00940000170732"/>
<feature type="region of interest" description="Disordered" evidence="1">
    <location>
        <begin position="1"/>
        <end position="22"/>
    </location>
</feature>
<dbReference type="Gene3D" id="1.10.10.10">
    <property type="entry name" value="Winged helix-like DNA-binding domain superfamily/Winged helix DNA-binding domain"/>
    <property type="match status" value="1"/>
</dbReference>
<proteinExistence type="predicted"/>
<evidence type="ECO:0000259" key="2">
    <source>
        <dbReference type="PROSITE" id="PS51504"/>
    </source>
</evidence>
<dbReference type="InterPro" id="IPR005818">
    <property type="entry name" value="Histone_H1/H5_H15"/>
</dbReference>
<feature type="domain" description="H15" evidence="2">
    <location>
        <begin position="26"/>
        <end position="96"/>
    </location>
</feature>
<reference evidence="3" key="2">
    <citation type="submission" date="2025-09" db="UniProtKB">
        <authorList>
            <consortium name="Ensembl"/>
        </authorList>
    </citation>
    <scope>IDENTIFICATION</scope>
</reference>
<sequence>QDSGPPGPGLVTNTKNGPRTNSSKLAWPQVSKLILSLVSQCKHRAGISMAELKQTLAAEGYDVSKNNRQVSMVTKRMVGNGTLVRTTRNTSFRLSKVKHTGSFDLVICKCSYITCKFVYFFVTKILLTVIQH</sequence>
<protein>
    <recommendedName>
        <fullName evidence="2">H15 domain-containing protein</fullName>
    </recommendedName>
</protein>
<evidence type="ECO:0000313" key="4">
    <source>
        <dbReference type="Proteomes" id="UP000264800"/>
    </source>
</evidence>
<dbReference type="GO" id="GO:0003677">
    <property type="term" value="F:DNA binding"/>
    <property type="evidence" value="ECO:0007669"/>
    <property type="project" value="InterPro"/>
</dbReference>
<evidence type="ECO:0000313" key="3">
    <source>
        <dbReference type="Ensembl" id="ENSKMAP00000009396.1"/>
    </source>
</evidence>
<dbReference type="GO" id="GO:0000786">
    <property type="term" value="C:nucleosome"/>
    <property type="evidence" value="ECO:0007669"/>
    <property type="project" value="InterPro"/>
</dbReference>
<dbReference type="AlphaFoldDB" id="A0A3Q2ZZK8"/>
<feature type="compositionally biased region" description="Polar residues" evidence="1">
    <location>
        <begin position="11"/>
        <end position="22"/>
    </location>
</feature>
<dbReference type="Pfam" id="PF00538">
    <property type="entry name" value="Linker_histone"/>
    <property type="match status" value="1"/>
</dbReference>